<dbReference type="InterPro" id="IPR011738">
    <property type="entry name" value="Phage_CHP"/>
</dbReference>
<protein>
    <recommendedName>
        <fullName evidence="3">Phage gp6-like head-tail connector protein</fullName>
    </recommendedName>
</protein>
<dbReference type="AlphaFoldDB" id="A0A239EGC9"/>
<dbReference type="OrthoDB" id="8478788at2"/>
<evidence type="ECO:0000313" key="2">
    <source>
        <dbReference type="Proteomes" id="UP000198426"/>
    </source>
</evidence>
<name>A0A239EGC9_9RHOB</name>
<dbReference type="EMBL" id="FZOY01000002">
    <property type="protein sequence ID" value="SNS42954.1"/>
    <property type="molecule type" value="Genomic_DNA"/>
</dbReference>
<dbReference type="NCBIfam" id="TIGR02215">
    <property type="entry name" value="phage_chp_gp8"/>
    <property type="match status" value="1"/>
</dbReference>
<evidence type="ECO:0000313" key="1">
    <source>
        <dbReference type="EMBL" id="SNS42954.1"/>
    </source>
</evidence>
<evidence type="ECO:0008006" key="3">
    <source>
        <dbReference type="Google" id="ProtNLM"/>
    </source>
</evidence>
<reference evidence="1 2" key="1">
    <citation type="submission" date="2017-06" db="EMBL/GenBank/DDBJ databases">
        <authorList>
            <person name="Kim H.J."/>
            <person name="Triplett B.A."/>
        </authorList>
    </citation>
    <scope>NUCLEOTIDE SEQUENCE [LARGE SCALE GENOMIC DNA]</scope>
    <source>
        <strain evidence="1 2">DSM 29339</strain>
    </source>
</reference>
<dbReference type="Proteomes" id="UP000198426">
    <property type="component" value="Unassembled WGS sequence"/>
</dbReference>
<keyword evidence="2" id="KW-1185">Reference proteome</keyword>
<accession>A0A239EGC9</accession>
<gene>
    <name evidence="1" type="ORF">SAMN05421757_102104</name>
</gene>
<organism evidence="1 2">
    <name type="scientific">Tropicimonas sediminicola</name>
    <dbReference type="NCBI Taxonomy" id="1031541"/>
    <lineage>
        <taxon>Bacteria</taxon>
        <taxon>Pseudomonadati</taxon>
        <taxon>Pseudomonadota</taxon>
        <taxon>Alphaproteobacteria</taxon>
        <taxon>Rhodobacterales</taxon>
        <taxon>Roseobacteraceae</taxon>
        <taxon>Tropicimonas</taxon>
    </lineage>
</organism>
<proteinExistence type="predicted"/>
<sequence length="199" mass="21841">MMLVEQTTAPAAALPVADFRDHLRLGTGFADEGAEDSLLETFLRAAIAAVEAWTGKALLERDFSLSLMGWRDGRAQTLPVAPVSVINAVRIVDCLDWESLVDPSKYRLQQDTHRPLMMARGSMLPTIPPQGSVVIEFTAGFGPTWADVPADLAQAVMLLAAYYYEYRHEMRVGGAVMPYGVSSLVDRWRNVRFLGGGAR</sequence>
<dbReference type="CDD" id="cd08054">
    <property type="entry name" value="gp6"/>
    <property type="match status" value="1"/>
</dbReference>
<dbReference type="RefSeq" id="WP_089231810.1">
    <property type="nucleotide sequence ID" value="NZ_FZOY01000002.1"/>
</dbReference>
<dbReference type="Gene3D" id="1.10.3230.30">
    <property type="entry name" value="Phage gp6-like head-tail connector protein"/>
    <property type="match status" value="1"/>
</dbReference>